<feature type="domain" description="Autotransporter" evidence="6">
    <location>
        <begin position="1548"/>
        <end position="1823"/>
    </location>
</feature>
<reference evidence="7 8" key="1">
    <citation type="submission" date="2024-06" db="EMBL/GenBank/DDBJ databases">
        <title>Genomic Encyclopedia of Type Strains, Phase IV (KMG-IV): sequencing the most valuable type-strain genomes for metagenomic binning, comparative biology and taxonomic classification.</title>
        <authorList>
            <person name="Goeker M."/>
        </authorList>
    </citation>
    <scope>NUCLEOTIDE SEQUENCE [LARGE SCALE GENOMIC DNA]</scope>
    <source>
        <strain evidence="7 8">DSM 27865</strain>
    </source>
</reference>
<accession>A0ABV2N6Q2</accession>
<dbReference type="InterPro" id="IPR014756">
    <property type="entry name" value="Ig_E-set"/>
</dbReference>
<feature type="signal peptide" evidence="5">
    <location>
        <begin position="1"/>
        <end position="19"/>
    </location>
</feature>
<dbReference type="Pfam" id="PF01833">
    <property type="entry name" value="TIG"/>
    <property type="match status" value="3"/>
</dbReference>
<dbReference type="RefSeq" id="WP_354199330.1">
    <property type="nucleotide sequence ID" value="NZ_JBEPML010000025.1"/>
</dbReference>
<protein>
    <submittedName>
        <fullName evidence="7">Uncharacterized protein YhjY with autotransporter beta-barrel domain</fullName>
    </submittedName>
</protein>
<gene>
    <name evidence="7" type="ORF">ABID37_004743</name>
</gene>
<dbReference type="Gene3D" id="2.60.40.2030">
    <property type="match status" value="1"/>
</dbReference>
<dbReference type="Gene3D" id="2.60.40.3440">
    <property type="match status" value="2"/>
</dbReference>
<evidence type="ECO:0000256" key="3">
    <source>
        <dbReference type="ARBA" id="ARBA00022837"/>
    </source>
</evidence>
<dbReference type="Pfam" id="PF03797">
    <property type="entry name" value="Autotransporter"/>
    <property type="match status" value="1"/>
</dbReference>
<organism evidence="7 8">
    <name type="scientific">Aquamicrobium terrae</name>
    <dbReference type="NCBI Taxonomy" id="1324945"/>
    <lineage>
        <taxon>Bacteria</taxon>
        <taxon>Pseudomonadati</taxon>
        <taxon>Pseudomonadota</taxon>
        <taxon>Alphaproteobacteria</taxon>
        <taxon>Hyphomicrobiales</taxon>
        <taxon>Phyllobacteriaceae</taxon>
        <taxon>Aquamicrobium</taxon>
    </lineage>
</organism>
<name>A0ABV2N6Q2_9HYPH</name>
<dbReference type="InterPro" id="IPR036709">
    <property type="entry name" value="Autotransporte_beta_dom_sf"/>
</dbReference>
<dbReference type="SMART" id="SM00869">
    <property type="entry name" value="Autotransporter"/>
    <property type="match status" value="1"/>
</dbReference>
<evidence type="ECO:0000259" key="6">
    <source>
        <dbReference type="PROSITE" id="PS51208"/>
    </source>
</evidence>
<dbReference type="InterPro" id="IPR005546">
    <property type="entry name" value="Autotransporte_beta"/>
</dbReference>
<dbReference type="InterPro" id="IPR013783">
    <property type="entry name" value="Ig-like_fold"/>
</dbReference>
<keyword evidence="8" id="KW-1185">Reference proteome</keyword>
<feature type="region of interest" description="Disordered" evidence="4">
    <location>
        <begin position="1513"/>
        <end position="1544"/>
    </location>
</feature>
<evidence type="ECO:0000256" key="5">
    <source>
        <dbReference type="SAM" id="SignalP"/>
    </source>
</evidence>
<dbReference type="Pfam" id="PF03160">
    <property type="entry name" value="Calx-beta"/>
    <property type="match status" value="1"/>
</dbReference>
<evidence type="ECO:0000256" key="2">
    <source>
        <dbReference type="ARBA" id="ARBA00022737"/>
    </source>
</evidence>
<dbReference type="Proteomes" id="UP001549076">
    <property type="component" value="Unassembled WGS sequence"/>
</dbReference>
<evidence type="ECO:0000256" key="1">
    <source>
        <dbReference type="ARBA" id="ARBA00022729"/>
    </source>
</evidence>
<dbReference type="InterPro" id="IPR015919">
    <property type="entry name" value="Cadherin-like_sf"/>
</dbReference>
<evidence type="ECO:0000313" key="8">
    <source>
        <dbReference type="Proteomes" id="UP001549076"/>
    </source>
</evidence>
<dbReference type="SUPFAM" id="SSF141072">
    <property type="entry name" value="CalX-like"/>
    <property type="match status" value="1"/>
</dbReference>
<dbReference type="CDD" id="cd00102">
    <property type="entry name" value="IPT"/>
    <property type="match status" value="2"/>
</dbReference>
<dbReference type="Gene3D" id="2.60.40.10">
    <property type="entry name" value="Immunoglobulins"/>
    <property type="match status" value="4"/>
</dbReference>
<keyword evidence="1 5" id="KW-0732">Signal</keyword>
<dbReference type="Pfam" id="PF12733">
    <property type="entry name" value="Cadherin-like"/>
    <property type="match status" value="3"/>
</dbReference>
<dbReference type="SUPFAM" id="SSF81296">
    <property type="entry name" value="E set domains"/>
    <property type="match status" value="3"/>
</dbReference>
<dbReference type="SUPFAM" id="SSF49313">
    <property type="entry name" value="Cadherin-like"/>
    <property type="match status" value="1"/>
</dbReference>
<sequence>MLLLAVLFAGLGFSAPAQAQTATVTWDSAFVMAYGGPGGFLSNGDSVDIGTTVTFDFAFPSGWTYASRPSGCNIVHDSGDRWQATITETCHVSGYETSIMMMGIGSTELVEGEHGFFDIVPNGGDSPFSLTLESGAVPTGMSFNDGTVWGIPSEEGSFDFTARATNGYGHSASQAFTLTVAGPTAEGPTITSISPDTGPAEGGTSVVITGTNFTGATEVNFGGEPVFSFVVNSATQITASTAPHAQGTVDVEVVTPGGGATAPGAFTFDAPVELLLSINDVTVVEGDSGTTTATFEIRLNQPLPQFRSVTFDIATADGTAIAGVDYEAGSGTGIDMGVGNAVRTFAVRVNGDTLAEPDKTFFVNVTNVVGATVVKAQGVGTIQDDDAAGPTITGISPNAGAYPTIVTITGTGLTGPSMVLFGGVVSASVTGVDDNTVLAEAPPHPGGVVDVEVYTDAGLAFAPAAFTFDNSPPTANPVSATVAYGSSGNPITLDITGVPASSVAVGTAPTNGTATASGTTITYTPNTGYAGPDSFTYTATNAGGTSSPATVTITVVDPPLQDFAFTTEFETQLNLSVVNDGVSHYFLVVAPTHGTIVLNADGSATYTPNAGFSGTDEFQYDTGIYGDNTGTVTITVNQPTITYTPTNPPAGIVGAPYSQSIAGGASGGTPPHTFAHDSGTMVPGLTLAADGTLSGTPTMAGTFTFSVVAIDSSTGTGPFSSPPADVSVTIGQDAPTITDVSPNTGPMAGSTTVTITGTNLNGATAVTFGGTAAAIGTVTATHITAVTPAGSAGAADVVVTAPGGSVTLADGFTYEAPVAVPTVSSVAVPANGYYRAGDILSFTVDFSDNVIVDTTGGTPRIGLAIGTVTRYADYASGNGSGALVFRHVVHTGDQDIDGIAITAIDANGGAVASAAGGTQANLTLNNVGSTSGVLVDAVAPTVISSAVSSSPASDATTVGFDVTFSEQVNGVDPSDFVLTTTDSATGTVGGIGTADGVTYHINVSDISGTGSLRLDVLADGSIIDLAGNPMTAPFASGTPWVRGGSTDAALVGLAPSAGILDPAFDPATADYDVTVDNATDSITLTPMAADANATITVAGQAVASGSASQAIALAVGTTTVSVVVTAEDNTTTRTYTVTVTRAASANATLASLVPSAGTLDPAFDPATLAYAVAVDNATDSIALTPTAAEVNATITVAGQAVASGSASQQIALAIGTTAIPVVVAAEDGTTTQTYTVTVTRTASTNARLAGLTPSAGALDPAFDSDALDYVVAVANAVDSLTLAPIADDANATIVVDGQTVASGSASQAIALSVGPTAIQVVVTAEDGMMTRTYAVTVERAQPVPTVVTRAIEINAGETVSVDLTEGASGSPFTNAAIVDLSNAEAGTARIERDGQSYRLVFASSSTYTGGTDIRFTLSNATGTSAPGTIAFTILGRPDPSQDPEVIGLLSAQVDAAKRFAQVQTRNFNDRLEQLHNEGDRRSNSMNLRLGYNAKEKPGDREIRELVERAHETPGLLSYAPQNAGGSGSGALASDEEAPSTSSIGNDGMNLGPYAIWTGGYINFGESNRGRLDLDHTMVGVSAGVDYRFSQKFIAGFGVGFGRDRTDVGANSTQSTGHAYSAAVYGSYKPFDNFFLDGLVGGSWLDFDSRRYVTATGDFATGKRSGHQVFGSLTAAYEFRDETWLVSPYGRIELSRTWLESFAEDGGGGFGLRYGDQSIDTVSGVIGLRAEYAFKTTWGSLTPGARVEYTHDFAGSSRINLGYIDLDHLPYRLDIEASKRSYMTLGLSLEAQLPQDWTLGFDYRTAFGSNQWDDAFGLEIAKRF</sequence>
<proteinExistence type="predicted"/>
<dbReference type="Pfam" id="PF17963">
    <property type="entry name" value="Big_9"/>
    <property type="match status" value="2"/>
</dbReference>
<evidence type="ECO:0000313" key="7">
    <source>
        <dbReference type="EMBL" id="MET3794503.1"/>
    </source>
</evidence>
<dbReference type="Gene3D" id="2.40.128.130">
    <property type="entry name" value="Autotransporter beta-domain"/>
    <property type="match status" value="1"/>
</dbReference>
<dbReference type="InterPro" id="IPR025883">
    <property type="entry name" value="Cadherin-like_domain"/>
</dbReference>
<dbReference type="EMBL" id="JBEPML010000025">
    <property type="protein sequence ID" value="MET3794503.1"/>
    <property type="molecule type" value="Genomic_DNA"/>
</dbReference>
<comment type="caution">
    <text evidence="7">The sequence shown here is derived from an EMBL/GenBank/DDBJ whole genome shotgun (WGS) entry which is preliminary data.</text>
</comment>
<dbReference type="InterPro" id="IPR038081">
    <property type="entry name" value="CalX-like_sf"/>
</dbReference>
<dbReference type="SMART" id="SM00429">
    <property type="entry name" value="IPT"/>
    <property type="match status" value="3"/>
</dbReference>
<evidence type="ECO:0000256" key="4">
    <source>
        <dbReference type="SAM" id="MobiDB-lite"/>
    </source>
</evidence>
<dbReference type="Pfam" id="PF05345">
    <property type="entry name" value="He_PIG"/>
    <property type="match status" value="2"/>
</dbReference>
<keyword evidence="2" id="KW-0677">Repeat</keyword>
<keyword evidence="3" id="KW-0106">Calcium</keyword>
<dbReference type="InterPro" id="IPR003644">
    <property type="entry name" value="Calx_beta"/>
</dbReference>
<dbReference type="SUPFAM" id="SSF103515">
    <property type="entry name" value="Autotransporter"/>
    <property type="match status" value="1"/>
</dbReference>
<dbReference type="PROSITE" id="PS51208">
    <property type="entry name" value="AUTOTRANSPORTER"/>
    <property type="match status" value="1"/>
</dbReference>
<feature type="chain" id="PRO_5045217388" evidence="5">
    <location>
        <begin position="20"/>
        <end position="1823"/>
    </location>
</feature>
<dbReference type="InterPro" id="IPR002909">
    <property type="entry name" value="IPT_dom"/>
</dbReference>